<feature type="region of interest" description="Disordered" evidence="1">
    <location>
        <begin position="1"/>
        <end position="42"/>
    </location>
</feature>
<protein>
    <submittedName>
        <fullName evidence="2">Uncharacterized protein</fullName>
    </submittedName>
</protein>
<reference evidence="2" key="1">
    <citation type="submission" date="2018-02" db="EMBL/GenBank/DDBJ databases">
        <title>Rhizophora mucronata_Transcriptome.</title>
        <authorList>
            <person name="Meera S.P."/>
            <person name="Sreeshan A."/>
            <person name="Augustine A."/>
        </authorList>
    </citation>
    <scope>NUCLEOTIDE SEQUENCE</scope>
    <source>
        <tissue evidence="2">Leaf</tissue>
    </source>
</reference>
<sequence length="42" mass="5150">MSSYHNKEIFTKQGHKKRHTIKEMKRCHGTNFRHPETKQCEH</sequence>
<evidence type="ECO:0000313" key="2">
    <source>
        <dbReference type="EMBL" id="MBX58933.1"/>
    </source>
</evidence>
<organism evidence="2">
    <name type="scientific">Rhizophora mucronata</name>
    <name type="common">Asiatic mangrove</name>
    <dbReference type="NCBI Taxonomy" id="61149"/>
    <lineage>
        <taxon>Eukaryota</taxon>
        <taxon>Viridiplantae</taxon>
        <taxon>Streptophyta</taxon>
        <taxon>Embryophyta</taxon>
        <taxon>Tracheophyta</taxon>
        <taxon>Spermatophyta</taxon>
        <taxon>Magnoliopsida</taxon>
        <taxon>eudicotyledons</taxon>
        <taxon>Gunneridae</taxon>
        <taxon>Pentapetalae</taxon>
        <taxon>rosids</taxon>
        <taxon>fabids</taxon>
        <taxon>Malpighiales</taxon>
        <taxon>Rhizophoraceae</taxon>
        <taxon>Rhizophora</taxon>
    </lineage>
</organism>
<accession>A0A2P2PWB7</accession>
<feature type="compositionally biased region" description="Basic and acidic residues" evidence="1">
    <location>
        <begin position="1"/>
        <end position="10"/>
    </location>
</feature>
<name>A0A2P2PWB7_RHIMU</name>
<evidence type="ECO:0000256" key="1">
    <source>
        <dbReference type="SAM" id="MobiDB-lite"/>
    </source>
</evidence>
<feature type="compositionally biased region" description="Basic and acidic residues" evidence="1">
    <location>
        <begin position="33"/>
        <end position="42"/>
    </location>
</feature>
<dbReference type="AlphaFoldDB" id="A0A2P2PWB7"/>
<proteinExistence type="predicted"/>
<dbReference type="EMBL" id="GGEC01078449">
    <property type="protein sequence ID" value="MBX58933.1"/>
    <property type="molecule type" value="Transcribed_RNA"/>
</dbReference>